<comment type="caution">
    <text evidence="12">The sequence shown here is derived from an EMBL/GenBank/DDBJ whole genome shotgun (WGS) entry which is preliminary data.</text>
</comment>
<feature type="binding site" evidence="9">
    <location>
        <position position="282"/>
    </location>
    <ligand>
        <name>substrate</name>
    </ligand>
</feature>
<evidence type="ECO:0000256" key="6">
    <source>
        <dbReference type="ARBA" id="ARBA00023002"/>
    </source>
</evidence>
<protein>
    <recommendedName>
        <fullName evidence="2">proline dehydrogenase</fullName>
        <ecNumber evidence="2">1.5.5.2</ecNumber>
    </recommendedName>
</protein>
<dbReference type="Proteomes" id="UP000664417">
    <property type="component" value="Unassembled WGS sequence"/>
</dbReference>
<evidence type="ECO:0000313" key="12">
    <source>
        <dbReference type="EMBL" id="MBO1318477.1"/>
    </source>
</evidence>
<evidence type="ECO:0000256" key="7">
    <source>
        <dbReference type="ARBA" id="ARBA00023062"/>
    </source>
</evidence>
<evidence type="ECO:0000256" key="8">
    <source>
        <dbReference type="ARBA" id="ARBA00048779"/>
    </source>
</evidence>
<comment type="catalytic activity">
    <reaction evidence="8">
        <text>L-proline + a quinone = (S)-1-pyrroline-5-carboxylate + a quinol + H(+)</text>
        <dbReference type="Rhea" id="RHEA:23784"/>
        <dbReference type="ChEBI" id="CHEBI:15378"/>
        <dbReference type="ChEBI" id="CHEBI:17388"/>
        <dbReference type="ChEBI" id="CHEBI:24646"/>
        <dbReference type="ChEBI" id="CHEBI:60039"/>
        <dbReference type="ChEBI" id="CHEBI:132124"/>
        <dbReference type="EC" id="1.5.5.2"/>
    </reaction>
</comment>
<dbReference type="GO" id="GO:0010133">
    <property type="term" value="P:L-proline catabolic process to L-glutamate"/>
    <property type="evidence" value="ECO:0007669"/>
    <property type="project" value="UniProtKB-UniPathway"/>
</dbReference>
<comment type="pathway">
    <text evidence="1">Amino-acid degradation; L-proline degradation into L-glutamate; L-glutamate from L-proline: step 1/2.</text>
</comment>
<dbReference type="GO" id="GO:0000166">
    <property type="term" value="F:nucleotide binding"/>
    <property type="evidence" value="ECO:0007669"/>
    <property type="project" value="UniProtKB-KW"/>
</dbReference>
<dbReference type="PIRSF" id="PIRSF000196">
    <property type="entry name" value="Pro_dehydrog"/>
    <property type="match status" value="1"/>
</dbReference>
<keyword evidence="3" id="KW-0285">Flavoprotein</keyword>
<dbReference type="InterPro" id="IPR015659">
    <property type="entry name" value="Proline_oxidase"/>
</dbReference>
<keyword evidence="4 10" id="KW-0547">Nucleotide-binding</keyword>
<feature type="domain" description="Proline dehydrogenase" evidence="11">
    <location>
        <begin position="36"/>
        <end position="291"/>
    </location>
</feature>
<evidence type="ECO:0000256" key="3">
    <source>
        <dbReference type="ARBA" id="ARBA00022630"/>
    </source>
</evidence>
<dbReference type="AlphaFoldDB" id="A0A8J7Q5G4"/>
<feature type="binding site" evidence="9">
    <location>
        <position position="283"/>
    </location>
    <ligand>
        <name>substrate</name>
    </ligand>
</feature>
<sequence length="302" mass="34493">MKVLDQFIVKTLPFVPKPVVARLSRSYIAGDSLDKAIETCKRLNREGFRVTIDILGEFVTHFDQAIESYEGYRDVLAAIAKHQINGNVSIKPTSFGMLLDKDRCFKLIDQLMQDVKTHGNFMRLDMEDSPCTDMTIEFYDAYRKKYGPEHVGIVLQAYLRRTLNDIASITAAGSSHFRICKGIYVEPEAIAYKGYEEVRANFIASLNAMFDAGAYVGIATHDDYLYEEAAKIIKARGLKTDQYEFQMLLGVRERLRDQIRAAGHELRIYVPFGKDWYGYSVRRLKENPSLAGQFFKAMFIKG</sequence>
<dbReference type="InterPro" id="IPR008219">
    <property type="entry name" value="PRODH_bac_arc"/>
</dbReference>
<evidence type="ECO:0000256" key="2">
    <source>
        <dbReference type="ARBA" id="ARBA00012695"/>
    </source>
</evidence>
<name>A0A8J7Q5G4_9BACT</name>
<feature type="binding site" evidence="9">
    <location>
        <position position="91"/>
    </location>
    <ligand>
        <name>substrate</name>
    </ligand>
</feature>
<gene>
    <name evidence="12" type="ORF">J3U88_08415</name>
</gene>
<comment type="cofactor">
    <cofactor evidence="10">
        <name>FAD</name>
        <dbReference type="ChEBI" id="CHEBI:57692"/>
    </cofactor>
    <text evidence="10">Binds 1 FAD per subunit.</text>
</comment>
<dbReference type="PANTHER" id="PTHR13914:SF0">
    <property type="entry name" value="PROLINE DEHYDROGENASE 1, MITOCHONDRIAL"/>
    <property type="match status" value="1"/>
</dbReference>
<evidence type="ECO:0000256" key="4">
    <source>
        <dbReference type="ARBA" id="ARBA00022741"/>
    </source>
</evidence>
<dbReference type="PANTHER" id="PTHR13914">
    <property type="entry name" value="PROLINE OXIDASE"/>
    <property type="match status" value="1"/>
</dbReference>
<accession>A0A8J7Q5G4</accession>
<dbReference type="RefSeq" id="WP_207858268.1">
    <property type="nucleotide sequence ID" value="NZ_JAFREP010000006.1"/>
</dbReference>
<dbReference type="EMBL" id="JAFREP010000006">
    <property type="protein sequence ID" value="MBO1318477.1"/>
    <property type="molecule type" value="Genomic_DNA"/>
</dbReference>
<evidence type="ECO:0000256" key="10">
    <source>
        <dbReference type="PIRSR" id="PIRSR000196-2"/>
    </source>
</evidence>
<evidence type="ECO:0000256" key="9">
    <source>
        <dbReference type="PIRSR" id="PIRSR000196-1"/>
    </source>
</evidence>
<keyword evidence="5 10" id="KW-0274">FAD</keyword>
<keyword evidence="6" id="KW-0560">Oxidoreductase</keyword>
<dbReference type="Gene3D" id="3.20.20.220">
    <property type="match status" value="1"/>
</dbReference>
<feature type="binding site" evidence="10">
    <location>
        <begin position="220"/>
        <end position="221"/>
    </location>
    <ligand>
        <name>FAD</name>
        <dbReference type="ChEBI" id="CHEBI:57692"/>
    </ligand>
</feature>
<evidence type="ECO:0000259" key="11">
    <source>
        <dbReference type="Pfam" id="PF01619"/>
    </source>
</evidence>
<feature type="binding site" evidence="10">
    <location>
        <position position="126"/>
    </location>
    <ligand>
        <name>FAD</name>
        <dbReference type="ChEBI" id="CHEBI:57692"/>
    </ligand>
</feature>
<evidence type="ECO:0000256" key="1">
    <source>
        <dbReference type="ARBA" id="ARBA00004739"/>
    </source>
</evidence>
<evidence type="ECO:0000256" key="5">
    <source>
        <dbReference type="ARBA" id="ARBA00022827"/>
    </source>
</evidence>
<feature type="binding site" evidence="10">
    <location>
        <position position="156"/>
    </location>
    <ligand>
        <name>FAD</name>
        <dbReference type="ChEBI" id="CHEBI:57692"/>
    </ligand>
</feature>
<proteinExistence type="predicted"/>
<reference evidence="12" key="1">
    <citation type="submission" date="2021-03" db="EMBL/GenBank/DDBJ databases">
        <authorList>
            <person name="Wang G."/>
        </authorList>
    </citation>
    <scope>NUCLEOTIDE SEQUENCE</scope>
    <source>
        <strain evidence="12">KCTC 12899</strain>
    </source>
</reference>
<dbReference type="Pfam" id="PF01619">
    <property type="entry name" value="Pro_dh"/>
    <property type="match status" value="1"/>
</dbReference>
<evidence type="ECO:0000313" key="13">
    <source>
        <dbReference type="Proteomes" id="UP000664417"/>
    </source>
</evidence>
<dbReference type="UniPathway" id="UPA00261">
    <property type="reaction ID" value="UER00373"/>
</dbReference>
<dbReference type="InterPro" id="IPR002872">
    <property type="entry name" value="Proline_DH_dom"/>
</dbReference>
<organism evidence="12 13">
    <name type="scientific">Acanthopleuribacter pedis</name>
    <dbReference type="NCBI Taxonomy" id="442870"/>
    <lineage>
        <taxon>Bacteria</taxon>
        <taxon>Pseudomonadati</taxon>
        <taxon>Acidobacteriota</taxon>
        <taxon>Holophagae</taxon>
        <taxon>Acanthopleuribacterales</taxon>
        <taxon>Acanthopleuribacteraceae</taxon>
        <taxon>Acanthopleuribacter</taxon>
    </lineage>
</organism>
<dbReference type="GO" id="GO:0004657">
    <property type="term" value="F:proline dehydrogenase activity"/>
    <property type="evidence" value="ECO:0007669"/>
    <property type="project" value="UniProtKB-EC"/>
</dbReference>
<keyword evidence="13" id="KW-1185">Reference proteome</keyword>
<keyword evidence="7" id="KW-0642">Proline metabolism</keyword>
<dbReference type="EC" id="1.5.5.2" evidence="2"/>
<dbReference type="SUPFAM" id="SSF51730">
    <property type="entry name" value="FAD-linked oxidoreductase"/>
    <property type="match status" value="1"/>
</dbReference>
<dbReference type="InterPro" id="IPR029041">
    <property type="entry name" value="FAD-linked_oxidoreductase-like"/>
</dbReference>